<dbReference type="Gene3D" id="3.40.50.1820">
    <property type="entry name" value="alpha/beta hydrolase"/>
    <property type="match status" value="1"/>
</dbReference>
<feature type="compositionally biased region" description="Basic residues" evidence="8">
    <location>
        <begin position="90"/>
        <end position="116"/>
    </location>
</feature>
<feature type="compositionally biased region" description="Basic and acidic residues" evidence="8">
    <location>
        <begin position="1"/>
        <end position="43"/>
    </location>
</feature>
<reference evidence="11 12" key="1">
    <citation type="journal article" date="2024" name="Proc. Natl. Acad. Sci. U.S.A.">
        <title>The genetic regulatory architecture and epigenomic basis for age-related changes in rattlesnake venom.</title>
        <authorList>
            <person name="Hogan M.P."/>
            <person name="Holding M.L."/>
            <person name="Nystrom G.S."/>
            <person name="Colston T.J."/>
            <person name="Bartlett D.A."/>
            <person name="Mason A.J."/>
            <person name="Ellsworth S.A."/>
            <person name="Rautsaw R.M."/>
            <person name="Lawrence K.C."/>
            <person name="Strickland J.L."/>
            <person name="He B."/>
            <person name="Fraser P."/>
            <person name="Margres M.J."/>
            <person name="Gilbert D.M."/>
            <person name="Gibbs H.L."/>
            <person name="Parkinson C.L."/>
            <person name="Rokyta D.R."/>
        </authorList>
    </citation>
    <scope>NUCLEOTIDE SEQUENCE [LARGE SCALE GENOMIC DNA]</scope>
    <source>
        <strain evidence="11">DRR0105</strain>
    </source>
</reference>
<evidence type="ECO:0000256" key="2">
    <source>
        <dbReference type="ARBA" id="ARBA00008645"/>
    </source>
</evidence>
<keyword evidence="4" id="KW-0378">Hydrolase</keyword>
<comment type="caution">
    <text evidence="11">The sequence shown here is derived from an EMBL/GenBank/DDBJ whole genome shotgun (WGS) entry which is preliminary data.</text>
</comment>
<dbReference type="GO" id="GO:0005789">
    <property type="term" value="C:endoplasmic reticulum membrane"/>
    <property type="evidence" value="ECO:0007669"/>
    <property type="project" value="UniProtKB-SubCell"/>
</dbReference>
<dbReference type="FunFam" id="3.40.50.1820:FF:000041">
    <property type="entry name" value="Mesoderm-specific transcript homolog protein"/>
    <property type="match status" value="1"/>
</dbReference>
<feature type="compositionally biased region" description="Basic and acidic residues" evidence="8">
    <location>
        <begin position="117"/>
        <end position="166"/>
    </location>
</feature>
<evidence type="ECO:0000313" key="12">
    <source>
        <dbReference type="Proteomes" id="UP001474421"/>
    </source>
</evidence>
<evidence type="ECO:0000256" key="4">
    <source>
        <dbReference type="ARBA" id="ARBA00022801"/>
    </source>
</evidence>
<evidence type="ECO:0000259" key="10">
    <source>
        <dbReference type="Pfam" id="PF00561"/>
    </source>
</evidence>
<feature type="region of interest" description="Disordered" evidence="8">
    <location>
        <begin position="1"/>
        <end position="181"/>
    </location>
</feature>
<evidence type="ECO:0000256" key="6">
    <source>
        <dbReference type="ARBA" id="ARBA00022989"/>
    </source>
</evidence>
<evidence type="ECO:0000313" key="11">
    <source>
        <dbReference type="EMBL" id="KAK9400268.1"/>
    </source>
</evidence>
<evidence type="ECO:0000256" key="9">
    <source>
        <dbReference type="SAM" id="Phobius"/>
    </source>
</evidence>
<sequence length="591" mass="68238">MKEGERKEERERNKNKEGEKGEEGREGEERRKKQGKKREGGREGRKRRKEGGERKKRRRGKKGSKKERRKMEGRKERKKKGGRKIEKEGRGKRRKKGKKEKEKYGRRKERKKKKGGREKDTKRREGEREGRKKDKEKKEKGSNEGRKEKEEVREGQRKEGRKDDSARLPPLTPAPPSRADFNPLCRRAFTRFFCPACKTLRSSRCKPRIAEAPPKGGAQESPGRACAFAHAPACLLPDRSPGERERMCALPRTGLGEGRRRLILGMKEWWIQVGLLMLPLLAVYLHIPPPKLSPALRSWRSSGSFFTYKSQNVFFRDSPGAVGSSDIVVLLHGFPTSSYDWYKIWEALTQRFHRVIALDFVGFGFSDKPRPHAYSIFEQASIVEALLRHLGLLNQRVNLLSHDYGDTVAQELLYRYEHNKTGCIPINSLCLSNGGIFPEVHYPRFIQKILKDGALLSPILTRLMNYFFFAKSLAEVFGPYTQPSEAELWDMWTALRTNDGNLVADSLLQYINQRKQHRDRWVGALRSTSVPLHLIYGPLDPVNPHPEFLRLYKQVLPLSTVTVLDDHISHYPQLEDPQGFLNAYLNFINSF</sequence>
<dbReference type="GO" id="GO:0046464">
    <property type="term" value="P:acylglycerol catabolic process"/>
    <property type="evidence" value="ECO:0007669"/>
    <property type="project" value="TreeGrafter"/>
</dbReference>
<dbReference type="Pfam" id="PF00561">
    <property type="entry name" value="Abhydrolase_1"/>
    <property type="match status" value="1"/>
</dbReference>
<comment type="subcellular location">
    <subcellularLocation>
        <location evidence="1">Endoplasmic reticulum membrane</location>
        <topology evidence="1">Multi-pass membrane protein</topology>
    </subcellularLocation>
</comment>
<proteinExistence type="inferred from homology"/>
<dbReference type="InterPro" id="IPR050266">
    <property type="entry name" value="AB_hydrolase_sf"/>
</dbReference>
<dbReference type="PRINTS" id="PR00412">
    <property type="entry name" value="EPOXHYDRLASE"/>
</dbReference>
<keyword evidence="3 9" id="KW-0812">Transmembrane</keyword>
<feature type="compositionally biased region" description="Basic residues" evidence="8">
    <location>
        <begin position="44"/>
        <end position="68"/>
    </location>
</feature>
<evidence type="ECO:0000256" key="3">
    <source>
        <dbReference type="ARBA" id="ARBA00022692"/>
    </source>
</evidence>
<gene>
    <name evidence="11" type="ORF">NXF25_013287</name>
</gene>
<keyword evidence="12" id="KW-1185">Reference proteome</keyword>
<dbReference type="InterPro" id="IPR029058">
    <property type="entry name" value="AB_hydrolase_fold"/>
</dbReference>
<comment type="similarity">
    <text evidence="2">Belongs to the AB hydrolase superfamily.</text>
</comment>
<evidence type="ECO:0000256" key="7">
    <source>
        <dbReference type="ARBA" id="ARBA00023136"/>
    </source>
</evidence>
<feature type="transmembrane region" description="Helical" evidence="9">
    <location>
        <begin position="269"/>
        <end position="287"/>
    </location>
</feature>
<dbReference type="InterPro" id="IPR000073">
    <property type="entry name" value="AB_hydrolase_1"/>
</dbReference>
<evidence type="ECO:0000256" key="1">
    <source>
        <dbReference type="ARBA" id="ARBA00004477"/>
    </source>
</evidence>
<dbReference type="SUPFAM" id="SSF53474">
    <property type="entry name" value="alpha/beta-Hydrolases"/>
    <property type="match status" value="1"/>
</dbReference>
<keyword evidence="6 9" id="KW-1133">Transmembrane helix</keyword>
<evidence type="ECO:0000256" key="8">
    <source>
        <dbReference type="SAM" id="MobiDB-lite"/>
    </source>
</evidence>
<keyword evidence="5" id="KW-0256">Endoplasmic reticulum</keyword>
<name>A0AAW1BE45_CROAD</name>
<organism evidence="11 12">
    <name type="scientific">Crotalus adamanteus</name>
    <name type="common">Eastern diamondback rattlesnake</name>
    <dbReference type="NCBI Taxonomy" id="8729"/>
    <lineage>
        <taxon>Eukaryota</taxon>
        <taxon>Metazoa</taxon>
        <taxon>Chordata</taxon>
        <taxon>Craniata</taxon>
        <taxon>Vertebrata</taxon>
        <taxon>Euteleostomi</taxon>
        <taxon>Lepidosauria</taxon>
        <taxon>Squamata</taxon>
        <taxon>Bifurcata</taxon>
        <taxon>Unidentata</taxon>
        <taxon>Episquamata</taxon>
        <taxon>Toxicofera</taxon>
        <taxon>Serpentes</taxon>
        <taxon>Colubroidea</taxon>
        <taxon>Viperidae</taxon>
        <taxon>Crotalinae</taxon>
        <taxon>Crotalus</taxon>
    </lineage>
</organism>
<dbReference type="InterPro" id="IPR000639">
    <property type="entry name" value="Epox_hydrolase-like"/>
</dbReference>
<dbReference type="AlphaFoldDB" id="A0AAW1BE45"/>
<keyword evidence="7 9" id="KW-0472">Membrane</keyword>
<dbReference type="PANTHER" id="PTHR43798:SF33">
    <property type="entry name" value="HYDROLASE, PUTATIVE (AFU_ORTHOLOGUE AFUA_2G14860)-RELATED"/>
    <property type="match status" value="1"/>
</dbReference>
<evidence type="ECO:0000256" key="5">
    <source>
        <dbReference type="ARBA" id="ARBA00022824"/>
    </source>
</evidence>
<dbReference type="GO" id="GO:0047372">
    <property type="term" value="F:monoacylglycerol lipase activity"/>
    <property type="evidence" value="ECO:0007669"/>
    <property type="project" value="TreeGrafter"/>
</dbReference>
<dbReference type="EMBL" id="JAOTOJ010000006">
    <property type="protein sequence ID" value="KAK9400268.1"/>
    <property type="molecule type" value="Genomic_DNA"/>
</dbReference>
<protein>
    <submittedName>
        <fullName evidence="11">Mesoderm-specific transcript like protein</fullName>
    </submittedName>
</protein>
<dbReference type="PANTHER" id="PTHR43798">
    <property type="entry name" value="MONOACYLGLYCEROL LIPASE"/>
    <property type="match status" value="1"/>
</dbReference>
<accession>A0AAW1BE45</accession>
<dbReference type="Proteomes" id="UP001474421">
    <property type="component" value="Unassembled WGS sequence"/>
</dbReference>
<feature type="domain" description="AB hydrolase-1" evidence="10">
    <location>
        <begin position="327"/>
        <end position="577"/>
    </location>
</feature>